<dbReference type="SUPFAM" id="SSF52540">
    <property type="entry name" value="P-loop containing nucleoside triphosphate hydrolases"/>
    <property type="match status" value="1"/>
</dbReference>
<dbReference type="GO" id="GO:0005886">
    <property type="term" value="C:plasma membrane"/>
    <property type="evidence" value="ECO:0007669"/>
    <property type="project" value="TreeGrafter"/>
</dbReference>
<protein>
    <recommendedName>
        <fullName evidence="1">ABC transporter domain-containing protein</fullName>
    </recommendedName>
</protein>
<evidence type="ECO:0000259" key="1">
    <source>
        <dbReference type="Pfam" id="PF00005"/>
    </source>
</evidence>
<feature type="non-terminal residue" evidence="2">
    <location>
        <position position="192"/>
    </location>
</feature>
<dbReference type="InterPro" id="IPR003439">
    <property type="entry name" value="ABC_transporter-like_ATP-bd"/>
</dbReference>
<dbReference type="Pfam" id="PF00005">
    <property type="entry name" value="ABC_tran"/>
    <property type="match status" value="1"/>
</dbReference>
<feature type="domain" description="ABC transporter" evidence="1">
    <location>
        <begin position="20"/>
        <end position="178"/>
    </location>
</feature>
<dbReference type="InterPro" id="IPR015854">
    <property type="entry name" value="ABC_transpr_LolD-like"/>
</dbReference>
<dbReference type="AlphaFoldDB" id="A0A382MYY9"/>
<organism evidence="2">
    <name type="scientific">marine metagenome</name>
    <dbReference type="NCBI Taxonomy" id="408172"/>
    <lineage>
        <taxon>unclassified sequences</taxon>
        <taxon>metagenomes</taxon>
        <taxon>ecological metagenomes</taxon>
    </lineage>
</organism>
<gene>
    <name evidence="2" type="ORF">METZ01_LOCUS305385</name>
</gene>
<dbReference type="GO" id="GO:0022857">
    <property type="term" value="F:transmembrane transporter activity"/>
    <property type="evidence" value="ECO:0007669"/>
    <property type="project" value="TreeGrafter"/>
</dbReference>
<dbReference type="Gene3D" id="3.40.50.300">
    <property type="entry name" value="P-loop containing nucleotide triphosphate hydrolases"/>
    <property type="match status" value="1"/>
</dbReference>
<proteinExistence type="predicted"/>
<name>A0A382MYY9_9ZZZZ</name>
<sequence length="192" mass="21368">MSTVIALRNISLQMGQSLLLQQINLDLAEGETGVIVGDTGSGKSTLLRLILGLPGMQQDDQVQLEGEVEVAGRQIFDLDQRQLQELRWQVGVVKWGGGLIENMDVRRNICLPLAYRASHFSRDDIDRRCVEIMNRLDIAHLAGLGRRPVTLNAEERAYVSLARALINEPILLLVDDATLGMGEKTAQRFIEH</sequence>
<dbReference type="GO" id="GO:0016887">
    <property type="term" value="F:ATP hydrolysis activity"/>
    <property type="evidence" value="ECO:0007669"/>
    <property type="project" value="InterPro"/>
</dbReference>
<evidence type="ECO:0000313" key="2">
    <source>
        <dbReference type="EMBL" id="SVC52531.1"/>
    </source>
</evidence>
<reference evidence="2" key="1">
    <citation type="submission" date="2018-05" db="EMBL/GenBank/DDBJ databases">
        <authorList>
            <person name="Lanie J.A."/>
            <person name="Ng W.-L."/>
            <person name="Kazmierczak K.M."/>
            <person name="Andrzejewski T.M."/>
            <person name="Davidsen T.M."/>
            <person name="Wayne K.J."/>
            <person name="Tettelin H."/>
            <person name="Glass J.I."/>
            <person name="Rusch D."/>
            <person name="Podicherti R."/>
            <person name="Tsui H.-C.T."/>
            <person name="Winkler M.E."/>
        </authorList>
    </citation>
    <scope>NUCLEOTIDE SEQUENCE</scope>
</reference>
<accession>A0A382MYY9</accession>
<dbReference type="GO" id="GO:0005524">
    <property type="term" value="F:ATP binding"/>
    <property type="evidence" value="ECO:0007669"/>
    <property type="project" value="InterPro"/>
</dbReference>
<dbReference type="PANTHER" id="PTHR24220">
    <property type="entry name" value="IMPORT ATP-BINDING PROTEIN"/>
    <property type="match status" value="1"/>
</dbReference>
<dbReference type="EMBL" id="UINC01096005">
    <property type="protein sequence ID" value="SVC52531.1"/>
    <property type="molecule type" value="Genomic_DNA"/>
</dbReference>
<dbReference type="InterPro" id="IPR027417">
    <property type="entry name" value="P-loop_NTPase"/>
</dbReference>